<protein>
    <submittedName>
        <fullName evidence="4 5">Cilia- and flagella-associated protein 97-like</fullName>
    </submittedName>
</protein>
<feature type="compositionally biased region" description="Basic and acidic residues" evidence="2">
    <location>
        <begin position="1"/>
        <end position="10"/>
    </location>
</feature>
<feature type="region of interest" description="Disordered" evidence="2">
    <location>
        <begin position="1"/>
        <end position="86"/>
    </location>
</feature>
<name>A0A9R1TVI0_9HYME</name>
<keyword evidence="3" id="KW-1185">Reference proteome</keyword>
<dbReference type="PANTHER" id="PTHR23035">
    <property type="entry name" value="CILIA- AND FLAGELLA-ASSOCIATED PROTEIN 97-RELATED"/>
    <property type="match status" value="1"/>
</dbReference>
<sequence length="179" mass="20110">MSDKEECSEKTEEDGDGERYSYSEDSLSSGDLTDDSEVTSVTGRSSLSEESFPPSKESPEVVENSNYQKRSYSSSSGRPSPTGVNCARRKNMSFTNMEMMKIERENQCLLRKIMAQQRQKKSGRFSSGVAPRLASSAINRRRMQRRIDEDNITILRKIQEVKSSSLSGKRSGVCESTSY</sequence>
<dbReference type="RefSeq" id="XP_011297974.1">
    <property type="nucleotide sequence ID" value="XM_011299672.1"/>
</dbReference>
<dbReference type="GeneID" id="105263446"/>
<dbReference type="Pfam" id="PF13879">
    <property type="entry name" value="Hmw_CFAP97"/>
    <property type="match status" value="1"/>
</dbReference>
<dbReference type="PANTHER" id="PTHR23035:SF1">
    <property type="entry name" value="CILIA- AND FLAGELLA-ASSOCIATED PROTEIN 97"/>
    <property type="match status" value="1"/>
</dbReference>
<evidence type="ECO:0000256" key="1">
    <source>
        <dbReference type="ARBA" id="ARBA00008315"/>
    </source>
</evidence>
<evidence type="ECO:0000313" key="5">
    <source>
        <dbReference type="RefSeq" id="XP_011297974.1"/>
    </source>
</evidence>
<accession>A0A9R1SVK5</accession>
<accession>A0A9R1TVI0</accession>
<evidence type="ECO:0000313" key="4">
    <source>
        <dbReference type="RefSeq" id="XP_011297973.1"/>
    </source>
</evidence>
<proteinExistence type="inferred from homology"/>
<dbReference type="Proteomes" id="UP000694866">
    <property type="component" value="Unplaced"/>
</dbReference>
<evidence type="ECO:0000313" key="3">
    <source>
        <dbReference type="Proteomes" id="UP000694866"/>
    </source>
</evidence>
<feature type="compositionally biased region" description="Low complexity" evidence="2">
    <location>
        <begin position="45"/>
        <end position="81"/>
    </location>
</feature>
<dbReference type="KEGG" id="fas:105263446"/>
<organism evidence="3 5">
    <name type="scientific">Fopius arisanus</name>
    <dbReference type="NCBI Taxonomy" id="64838"/>
    <lineage>
        <taxon>Eukaryota</taxon>
        <taxon>Metazoa</taxon>
        <taxon>Ecdysozoa</taxon>
        <taxon>Arthropoda</taxon>
        <taxon>Hexapoda</taxon>
        <taxon>Insecta</taxon>
        <taxon>Pterygota</taxon>
        <taxon>Neoptera</taxon>
        <taxon>Endopterygota</taxon>
        <taxon>Hymenoptera</taxon>
        <taxon>Apocrita</taxon>
        <taxon>Ichneumonoidea</taxon>
        <taxon>Braconidae</taxon>
        <taxon>Opiinae</taxon>
        <taxon>Fopius</taxon>
    </lineage>
</organism>
<dbReference type="InterPro" id="IPR029488">
    <property type="entry name" value="Hmw/CFAP97"/>
</dbReference>
<dbReference type="GO" id="GO:0007283">
    <property type="term" value="P:spermatogenesis"/>
    <property type="evidence" value="ECO:0007669"/>
    <property type="project" value="TreeGrafter"/>
</dbReference>
<dbReference type="InterPro" id="IPR038791">
    <property type="entry name" value="Cfap97/Hemingway"/>
</dbReference>
<dbReference type="OrthoDB" id="515313at2759"/>
<comment type="similarity">
    <text evidence="1">Belongs to the CFAP97 family.</text>
</comment>
<dbReference type="RefSeq" id="XP_011297973.1">
    <property type="nucleotide sequence ID" value="XM_011299671.1"/>
</dbReference>
<gene>
    <name evidence="4 5" type="primary">LOC105263446</name>
</gene>
<evidence type="ECO:0000256" key="2">
    <source>
        <dbReference type="SAM" id="MobiDB-lite"/>
    </source>
</evidence>
<dbReference type="AlphaFoldDB" id="A0A9R1TVI0"/>
<reference evidence="4 5" key="1">
    <citation type="submission" date="2025-04" db="UniProtKB">
        <authorList>
            <consortium name="RefSeq"/>
        </authorList>
    </citation>
    <scope>IDENTIFICATION</scope>
    <source>
        <strain evidence="4 5">USDA-PBARC FA_bdor</strain>
        <tissue evidence="4 5">Whole organism</tissue>
    </source>
</reference>